<reference evidence="5 8" key="3">
    <citation type="submission" date="2018-08" db="EMBL/GenBank/DDBJ databases">
        <title>A genome reference for cultivated species of the human gut microbiota.</title>
        <authorList>
            <person name="Zou Y."/>
            <person name="Xue W."/>
            <person name="Luo G."/>
        </authorList>
    </citation>
    <scope>NUCLEOTIDE SEQUENCE [LARGE SCALE GENOMIC DNA]</scope>
    <source>
        <strain evidence="5 8">AF36-11AT</strain>
    </source>
</reference>
<evidence type="ECO:0000313" key="5">
    <source>
        <dbReference type="EMBL" id="RGB73490.1"/>
    </source>
</evidence>
<dbReference type="EMBL" id="QVEQ01000001">
    <property type="protein sequence ID" value="RGB73490.1"/>
    <property type="molecule type" value="Genomic_DNA"/>
</dbReference>
<dbReference type="EMBL" id="NOUW01000027">
    <property type="protein sequence ID" value="PDX89091.1"/>
    <property type="molecule type" value="Genomic_DNA"/>
</dbReference>
<proteinExistence type="predicted"/>
<accession>A0A2A7BCN9</accession>
<protein>
    <submittedName>
        <fullName evidence="4">Stage III sporulation protein AD</fullName>
    </submittedName>
</protein>
<dbReference type="Proteomes" id="UP000461506">
    <property type="component" value="Unassembled WGS sequence"/>
</dbReference>
<dbReference type="GeneID" id="90660222"/>
<feature type="transmembrane region" description="Helical" evidence="1">
    <location>
        <begin position="29"/>
        <end position="48"/>
    </location>
</feature>
<evidence type="ECO:0000313" key="3">
    <source>
        <dbReference type="EMBL" id="MSC61856.1"/>
    </source>
</evidence>
<keyword evidence="1" id="KW-0812">Transmembrane</keyword>
<keyword evidence="1" id="KW-1133">Transmembrane helix</keyword>
<evidence type="ECO:0000313" key="8">
    <source>
        <dbReference type="Proteomes" id="UP000261140"/>
    </source>
</evidence>
<sequence length="127" mass="13001">MSAAVAVFGIALLAALLYAVLEKQAPAYALLLSLGAALVLLVRAGTSIRTVLSGIARLAGQADSGAFSCLVRSAAIVLLTDYTRTLCEEAGAESLGWCVGLAGRCLVLAAAWPLLEEILQTIGSIAR</sequence>
<evidence type="ECO:0000313" key="2">
    <source>
        <dbReference type="EMBL" id="ATL88997.1"/>
    </source>
</evidence>
<dbReference type="Proteomes" id="UP000261140">
    <property type="component" value="Unassembled WGS sequence"/>
</dbReference>
<evidence type="ECO:0000313" key="7">
    <source>
        <dbReference type="Proteomes" id="UP000223709"/>
    </source>
</evidence>
<dbReference type="EMBL" id="CP023819">
    <property type="protein sequence ID" value="ATL88997.1"/>
    <property type="molecule type" value="Genomic_DNA"/>
</dbReference>
<organism evidence="4 6">
    <name type="scientific">Faecalibacterium prausnitzii</name>
    <dbReference type="NCBI Taxonomy" id="853"/>
    <lineage>
        <taxon>Bacteria</taxon>
        <taxon>Bacillati</taxon>
        <taxon>Bacillota</taxon>
        <taxon>Clostridia</taxon>
        <taxon>Eubacteriales</taxon>
        <taxon>Oscillospiraceae</taxon>
        <taxon>Faecalibacterium</taxon>
    </lineage>
</organism>
<reference evidence="4 6" key="1">
    <citation type="journal article" date="2017" name="Front. Microbiol.">
        <title>New Insights into the Diversity of the Genus Faecalibacterium.</title>
        <authorList>
            <person name="Benevides L."/>
            <person name="Burman S."/>
            <person name="Martin R."/>
            <person name="Robert V."/>
            <person name="Thomas M."/>
            <person name="Miquel S."/>
            <person name="Chain F."/>
            <person name="Sokol H."/>
            <person name="Bermudez-Humaran L.G."/>
            <person name="Morrison M."/>
            <person name="Langella P."/>
            <person name="Azevedo V.A."/>
            <person name="Chatel J.M."/>
            <person name="Soares S."/>
        </authorList>
    </citation>
    <scope>NUCLEOTIDE SEQUENCE [LARGE SCALE GENOMIC DNA]</scope>
    <source>
        <strain evidence="4 6">AHMP21</strain>
    </source>
</reference>
<dbReference type="Proteomes" id="UP000223709">
    <property type="component" value="Chromosome"/>
</dbReference>
<reference evidence="2 7" key="2">
    <citation type="submission" date="2017-10" db="EMBL/GenBank/DDBJ databases">
        <title>Complete Genome Sequence of Faecalibacterium prausnitzii isolated from the gut of healthy adult Indian.</title>
        <authorList>
            <person name="Bag S."/>
            <person name="Ghosh T.S."/>
            <person name="Das B."/>
        </authorList>
    </citation>
    <scope>NUCLEOTIDE SEQUENCE [LARGE SCALE GENOMIC DNA]</scope>
    <source>
        <strain evidence="2 7">Indica</strain>
    </source>
</reference>
<name>A0A2A7BCN9_9FIRM</name>
<evidence type="ECO:0000313" key="6">
    <source>
        <dbReference type="Proteomes" id="UP000220438"/>
    </source>
</evidence>
<gene>
    <name evidence="4" type="ORF">CHR61_09345</name>
    <name evidence="2" type="ORF">CRH10_01030</name>
    <name evidence="5" type="ORF">DWZ89_01495</name>
    <name evidence="3" type="ORF">GKD95_00535</name>
</gene>
<evidence type="ECO:0000313" key="9">
    <source>
        <dbReference type="Proteomes" id="UP000461506"/>
    </source>
</evidence>
<evidence type="ECO:0000313" key="4">
    <source>
        <dbReference type="EMBL" id="PDX89091.1"/>
    </source>
</evidence>
<dbReference type="RefSeq" id="WP_005934290.1">
    <property type="nucleotide sequence ID" value="NZ_CAXSZA010000001.1"/>
</dbReference>
<keyword evidence="1" id="KW-0472">Membrane</keyword>
<dbReference type="Proteomes" id="UP000220438">
    <property type="component" value="Unassembled WGS sequence"/>
</dbReference>
<dbReference type="EMBL" id="WKQN01000001">
    <property type="protein sequence ID" value="MSC61856.1"/>
    <property type="molecule type" value="Genomic_DNA"/>
</dbReference>
<dbReference type="AlphaFoldDB" id="A0A2A7BCN9"/>
<dbReference type="KEGG" id="fpra:CG447_01170"/>
<evidence type="ECO:0000256" key="1">
    <source>
        <dbReference type="SAM" id="Phobius"/>
    </source>
</evidence>
<reference evidence="3 9" key="4">
    <citation type="journal article" date="2019" name="Nat. Med.">
        <title>A library of human gut bacterial isolates paired with longitudinal multiomics data enables mechanistic microbiome research.</title>
        <authorList>
            <person name="Poyet M."/>
            <person name="Groussin M."/>
            <person name="Gibbons S.M."/>
            <person name="Avila-Pacheco J."/>
            <person name="Jiang X."/>
            <person name="Kearney S.M."/>
            <person name="Perrotta A.R."/>
            <person name="Berdy B."/>
            <person name="Zhao S."/>
            <person name="Lieberman T.D."/>
            <person name="Swanson P.K."/>
            <person name="Smith M."/>
            <person name="Roesemann S."/>
            <person name="Alexander J.E."/>
            <person name="Rich S.A."/>
            <person name="Livny J."/>
            <person name="Vlamakis H."/>
            <person name="Clish C."/>
            <person name="Bullock K."/>
            <person name="Deik A."/>
            <person name="Scott J."/>
            <person name="Pierce K.A."/>
            <person name="Xavier R.J."/>
            <person name="Alm E.J."/>
        </authorList>
    </citation>
    <scope>NUCLEOTIDE SEQUENCE [LARGE SCALE GENOMIC DNA]</scope>
    <source>
        <strain evidence="3 9">BIOML-A1</strain>
    </source>
</reference>